<dbReference type="InterPro" id="IPR005135">
    <property type="entry name" value="Endo/exonuclease/phosphatase"/>
</dbReference>
<dbReference type="Gene3D" id="3.60.10.10">
    <property type="entry name" value="Endonuclease/exonuclease/phosphatase"/>
    <property type="match status" value="1"/>
</dbReference>
<dbReference type="FunFam" id="2.60.40.2030:FF:000020">
    <property type="entry name" value="Adhesion G protein-coupled receptor V1"/>
    <property type="match status" value="1"/>
</dbReference>
<keyword evidence="8 25" id="KW-0812">Transmembrane</keyword>
<evidence type="ECO:0000259" key="27">
    <source>
        <dbReference type="PROSITE" id="PS50221"/>
    </source>
</evidence>
<feature type="region of interest" description="Disordered" evidence="24">
    <location>
        <begin position="1671"/>
        <end position="1691"/>
    </location>
</feature>
<gene>
    <name evidence="31" type="ORF">QTP70_021609</name>
</gene>
<dbReference type="InterPro" id="IPR013320">
    <property type="entry name" value="ConA-like_dom_sf"/>
</dbReference>
<dbReference type="GO" id="GO:0001965">
    <property type="term" value="F:G-protein alpha-subunit binding"/>
    <property type="evidence" value="ECO:0007669"/>
    <property type="project" value="TreeGrafter"/>
</dbReference>
<dbReference type="Pfam" id="PF00002">
    <property type="entry name" value="7tm_2"/>
    <property type="match status" value="1"/>
</dbReference>
<dbReference type="GO" id="GO:0001917">
    <property type="term" value="C:photoreceptor inner segment"/>
    <property type="evidence" value="ECO:0007669"/>
    <property type="project" value="UniProtKB-SubCell"/>
</dbReference>
<evidence type="ECO:0000256" key="23">
    <source>
        <dbReference type="SAM" id="Coils"/>
    </source>
</evidence>
<dbReference type="InterPro" id="IPR026919">
    <property type="entry name" value="ADGRV1"/>
</dbReference>
<evidence type="ECO:0000256" key="5">
    <source>
        <dbReference type="ARBA" id="ARBA00010879"/>
    </source>
</evidence>
<evidence type="ECO:0000256" key="1">
    <source>
        <dbReference type="ARBA" id="ARBA00004289"/>
    </source>
</evidence>
<feature type="domain" description="GAIN-B" evidence="27">
    <location>
        <begin position="6076"/>
        <end position="6236"/>
    </location>
</feature>
<evidence type="ECO:0000256" key="3">
    <source>
        <dbReference type="ARBA" id="ARBA00004651"/>
    </source>
</evidence>
<keyword evidence="17" id="KW-0675">Receptor</keyword>
<feature type="transmembrane region" description="Helical" evidence="25">
    <location>
        <begin position="7171"/>
        <end position="7190"/>
    </location>
</feature>
<evidence type="ECO:0000256" key="20">
    <source>
        <dbReference type="ARBA" id="ARBA00070037"/>
    </source>
</evidence>
<dbReference type="FunFam" id="2.60.40.2030:FF:000023">
    <property type="entry name" value="Adhesion G protein-coupled receptor V1"/>
    <property type="match status" value="1"/>
</dbReference>
<dbReference type="Gene3D" id="3.30.70.270">
    <property type="match status" value="2"/>
</dbReference>
<feature type="transmembrane region" description="Helical" evidence="25">
    <location>
        <begin position="7040"/>
        <end position="7063"/>
    </location>
</feature>
<dbReference type="PROSITE" id="PS50948">
    <property type="entry name" value="PAN"/>
    <property type="match status" value="1"/>
</dbReference>
<evidence type="ECO:0000256" key="10">
    <source>
        <dbReference type="ARBA" id="ARBA00022737"/>
    </source>
</evidence>
<comment type="similarity">
    <text evidence="5">Belongs to the beta type-B retroviral polymerase family. HERV class-II K(HML-2) pol subfamily.</text>
</comment>
<feature type="transmembrane region" description="Helical" evidence="25">
    <location>
        <begin position="6269"/>
        <end position="6290"/>
    </location>
</feature>
<feature type="domain" description="Apple" evidence="30">
    <location>
        <begin position="2401"/>
        <end position="2487"/>
    </location>
</feature>
<evidence type="ECO:0000256" key="15">
    <source>
        <dbReference type="ARBA" id="ARBA00023136"/>
    </source>
</evidence>
<evidence type="ECO:0000256" key="24">
    <source>
        <dbReference type="SAM" id="MobiDB-lite"/>
    </source>
</evidence>
<dbReference type="FunFam" id="2.60.40.2030:FF:000013">
    <property type="entry name" value="Adhesion G-protein coupled receptor V1"/>
    <property type="match status" value="1"/>
</dbReference>
<evidence type="ECO:0000256" key="18">
    <source>
        <dbReference type="ARBA" id="ARBA00023224"/>
    </source>
</evidence>
<dbReference type="GO" id="GO:0007601">
    <property type="term" value="P:visual perception"/>
    <property type="evidence" value="ECO:0007669"/>
    <property type="project" value="TreeGrafter"/>
</dbReference>
<dbReference type="GO" id="GO:0060171">
    <property type="term" value="C:stereocilium membrane"/>
    <property type="evidence" value="ECO:0007669"/>
    <property type="project" value="UniProtKB-SubCell"/>
</dbReference>
<sequence>MPGVLALAGLFLVLLIPSARSESAELRFQGQTEFMVNESSRAIVRLVVERVGDPINVTALVLLQGEDTGDFEATTAAAFLLSSESSKTIFIAVKDDDLPEADETFVFNLRLQSSSNGVRVGTPNTARITILSNDNAFGILSFNSTSLITVEEPKGRDLYVPLTLIREKGTYGSVTVNFEIFGGPNPASEDLSPDRGNLTISPGQAVVVFNILIHDDKVPEDDEIFTVQLTEVAGGALLNPNSTSVQIKITRNDAPVRFSQPSFTVSESAGVINLTVTRGRTDDGVLIGSDDGAVSVMYAIVTGNGAASATLLEDFLDLQPKRMLVFPPRIYEAVLRFNIIDDRIPEIAESFQVVLQEETLVGDAVLASPSFVQVTIEPNDKPYGVLSISSPPSTQPVIINEDTTMRFEGITIVRNGGTHGLVSVNWTIIRNSTDKTPVSSDLLPVSGTLFFAEGQMSAILPLNITQDDLPEEAEAFLLRLIPRSVQGGAEVDEPMEMVFYIQDSDGVYGRFGFDPHERQSIQSQPEGRFLSLSFLREAGTLGEVRLAFTALYIPAGTLDPARARDGVLNGTSANSLLFSSGQSRVQLTLPIRNDAFLQNGAHFLIQLDTLQLVNISPPIPSVSPHFGGPINISMVITPDIANGEIGFTSNQTVVATEPEESNTSMIILPLRRDGTDGQAVVFWSVRPVGENRADVTKNDLSPFTGSFTFLSGQSEANISITIMADNVPEINETVLLTLDRVETARFVVYFGTNAENQILKPGFTSREIVILENDDPGGVFEFSPVSRGPWFINEGETVELRVIRQQGQLLNQLVRYTVTPSGNEDFYGATGILEFQPGEREVVVALVAIPDGLPELDEMFAVVLSSHSTPASRLGNNRQVNITVRKSDDPFGVIQFIQPQLLFSINESKGMDIHSASYPIVRGRGRFGNVSVLWILEPTYSGDVTPVQGAVVFTEGEYLKNLTLFSKPDEMPEDVEKFTITLFNATGGARLGNILNASLQINKNDDPIYFAEPVIQRVREGGVANFTILRAGMANFVATVMYRFEFGDSSPGDFIPLTNASLLVFGYGEWMKNISVAVQDDDIPETDEPFYIVLFNATGDAVVYGKDTAIIVIEANDDANGIFSLDATEKPVEEGKSNNFYVIRNRGHFGNVTVFWQLFANYSPLETSQEFVNTSGFIIFTTGEKTKPIVLEAISDKIPEFNEFFELRLMNISGGYPGEGGKLATKDLNTSVLIPFNDDPFGVFAIDKDNLDQEVAEDVLSVDDTSSVTSFTILRQQGTFGDVRVSWEILSEGFPQGLPQMQDFILMSTFPETVKLQPHARRHHSGTDAFFFSGLPGSYGSISLKTQPEDIPRKLANFTFSAWLMPRPNTDGFIVSKGNGNGTMYYGVKVQTNESHVSVMLHYTTIGSNSSQVARATAMKFVEDNVWVHVIIAVEDGIIEFYLDGNPMPGGIKSLKGEAIMNDAAPVSVGSDPDGRQLFTGLLQDVRLYSVRLNQSQIHELHGQPVKTDFRNVAGYLEYRQGEKLKSFVVETRDDREEEGEEVFYLQLVAVHGGARLPMPRPTARIRIMKSDNANGLFGFTGACIPDISEEGSTVSCIVERTRGALDSVYVNYTVTQLDSPARAPNVSDFAKPSGSIFFLPGQRSEVLNLQVLDDDLPEFDEYFQVKLVSAQSGDGKPGSTPTSGASIDPDNAINNVTIKASDHPYGLLQFQTTPITQAMIRPALEEARITVQEEAGVVSLPVARAQGLLGRVLVAYRTNPVTAIESKDYENAEGLLDFLPGERLKYINMTIIDNSVPELDKVFRLELYNPQGGVDLFFGSGDSGSGESDTDFFLPPFHYHPANLGLASHITVTISASDEAHGVFQFSNNSILVNGTEPEEGRSNVTLQVVRTFGALSNVTVYWQADADSEGELIYRSGSLTFIVGQTIGNIFLCISEDDIPELDKSFKIRLLNVSHGRLGSQTVSTLTVLASDDPYGLFLFSERSRPIRVAEADTLIILTIQRRKGLMGRVRVTYKTLSDTDPVPYSTPGVGRASAGSDFVPILESVTFSANQNEANVTVRILDDKEPERAESVFVELSSVTLVEGAQTRPVALSPQLGLRNVSVAQVIIEASDDAFGVLQLSSPAVSVTEHYVGPIINVTRIGGIFADVSVKFRAVPMTARVGEDYSVASSDVVLLEGESSKPVPIIIINDVIPELEETFRIELLNQTTGGAFLGVLTQSIITILPSDDPYGSFVFQAVPITIEEPMVNASEVSLPIVRNAGTIGYVSVKWRATINGRPATGDLQPLSGEVSFAPGETIKTLKVEVLADDVPEIDEIIKVELTGATNGGSIGAENVVNIIVPANDNPYGTVFFEQAVYRVQEPLEGVYIANITVRRSGGNFGLLEILYSTFETDVVTNAQRNGHNFLIYYDSLLPGAPSSAIRRPINITSARDPLNSCAAFCLRERACQAFSFTNASTPTCFWVTTSTTQLSAAAQTLTYIKNTTAAASLFSSQATAGSDYVTMIGQTATMLDGSSSANLTVPILTDSLPEMDESFMIQILKVNLVNLTVPEKHLPTIRQPDTATVTIGMNGDAFGVFKLYSINPSATQNGLYLEVREEPGTRVLLVIERTGGSLGRVSVEWMHVGGTAKPNADFNGTGETLIFAEGDVKKTIEFYITDDAEPEDNETMQIGLVGTEGGSRILPTSDSVTILILANDHAAGLVGFHPTSRSIIVKEGERVPLLVQRTAPAIGNVTVEWRIEGPQSSLTFVETSGMLFFTERMLNDTIVLQLLDDGTPEEREEYRVILSNIQTKGVTATGVAALDTEGREAVISVAASDEPFGMLKIAPTSINISTDEKDIKLRIYINREFGASGSVNISYETVKGSLQNLRLIEGALAEPGQDFQHVSSFVIMQDGQTSVSIPITIIDDDIPELKEFFLVNITSAVLITPLPTAPTLDTQGLVAEISINANDGVQGIISWQSTEYEVNETMGVLYLVAYRDAGTYGNVSVFFYAQNLEAQLGLDFNATASVLHFVNGERYKLVEVVMLDDPLPEGDEKFQLVLTNPSPGLELGKNVTATVTILANDDGHGIISFNNSEHFLLLEPSSVSGLGQSVASLIVVRNPPQGIFGTVTVQFSITDTNGTLNTEDLTPSEGFVVLEDGVRFKTLEIWAVLDAEPEMNETFRVSLFNPTGGARLGQPIETFITVLQNQAPLGLFRISPSSNRTLSSLTVDETVGTVYLTVARSNGLDSAVSVEFETNSDTAFGMRGDSSQLAVYQRFRDTWTSGWCAVFTGNSSLVLMLTHDQVTLYRWQGVFVSIQNVSLQKPRSCVGFTVNGTTYVAVAHEDTTESPAANVSIFCLQSDLNLTLEHTMPVGSRDVKHFSVQTLEYFIAVNRVRELSVFVWTGNSLSLHHTLEIQDITSLSAFTRANRNIQHLVACRGRNSSGCLVYQWINGSFQNPQLLAISAKVKQVESMHTGGETFLLVVTEGPNPTCEVFLWTSQQTFFQPAQSIPFPGLSSVHAFTPPSGIPHLLFAGTNDSALYAWKPELIQFTKVLKSSPAQQFLYLSVLSLNATKSLIIATEGSDSVTYELISVSNQSDFIPSSAELFFQPGVSELEIAVNIINDDTPEAEERFRVSLKNPKGGAEIGFRSQVTVIIPANDDAYGVVGFAQNSLSLEVDELEIDNPFSLSLERRRGTFGRLTVRWAANGSLEDIFPTFGVVTFAESQTVATISLTVLVDSIPEVAEKVAIVLTDITTLGVKDPSTRAVIDPQRSRAEVTIKANGSPYGVIGWHLDSQYIITSEPPRSPSNITLSIVRDQGASGNVVVHYTTRPALSLPLINQASEGQDYVAKQATVIIMENATVVLVTITILPDDIPELAETFLVNITGVELMRDQSGANQPRIRRPGMEIAEITIQENGDPRGVLQFNVSKDASGLVFAYEVSSPGNVLYLPVVRLAGRTGQLVLYWEAQSLIATIDDFTPSSGNLTFQDGQERAMIEITIIDDAVVESTETFLVKLTHVIGGARLGTDTSVLVNIPANDSPLGRFGFQELTITVSEPQFPGDPASVANLTVARSAGGEGTVFLIWLLEQQGRDDLQPHNGTLVFNGSEARKSVVIQALADAVLEGEEKFTVQLLSARNEAVIDPTRNLATIVIRADRGALGIIGIADSSRNVLIGEPRGMYNGTALISLVRGPGIFGEIEIYWNITPAIVGEFLENSGKVIMRDRQSAATIQLMAVDDDIPEEKRLYELSLTSLTPGADISPSRQRATITMAASDMPYGLFSFSQSLLSVTEDNRAVNITVVRSMGLLGSVWVSYHTESQTAVSGLDFEQSSGRLLFSPGHSSRVITLKILDDLLAEGPEQFYLNITQVQLLNDSALNFTVREHGLQIDQPPATGNISSIMIVIEKNDNVEGILEFDPSFVNITVEEDVGTFSIPVLRRVGVYGQVSVDYITRSFTAQSGSDYILQNGTITFRPGQNISHINVSIVDDLDREYNEVFEIQLTAASGGAILGTRIIAQITIAKSDSPSGMVRFVNRTVISIPNPDSTLRLSLVLERFGGVVGDAMITWNILGPNTNEVLPPVNTDFSEPVNGSFHFRDGEGGTRSIELHILPHGEVEVEETFIIRLSHLFGDMDIDPRAGSVTLRIAKFGDPNGIVQFSEQDLRERVYSEPADHEGPLNISFLITRREGVMGNITVFWEILSDTDTTGDFLTLHGSATILAGQRLAEIVLTLLPDTVPELEEVYTVHLSSVEGGAELDANRSSVHLRVRANDEPHGVFALFSEHQKVLVNAIDRSRYLALNISRLAGTFGSVSVGYQISYPTPGQSFTEDRSTGSIVVKDGESSTSITVTVSTQVFFETGFNITVQLMNVSLIGPLLSSPPRVQLNARTALVSVPEEAANAEVGFASLDLQVSDVRSGRCDALINRLGLYGDVSVQWRAGFPPGQTPSGYQPGAITPSSGTVTLSHGQRSKLISFIAEYDVSLPVTHAVHLTTIESMSPGGARFRPGYTVAEVESLGLYQFHPDSQKLAITEDVHTITIYVQRLYGFRTNRTQLYYRTWPGSALPGEDFTPVHDGQLLFEGRQTTAAINISILDDSLMEPNETFYVNLTDVRIFSAGFTSLSARPRIVAENSVSAITILASDAVSGFGLLSIGPTMSHTSEDRLEGAPPQKVTLRVRRTAGQTGVVSARVQVYDGGLISPELHGAPFLQEHNGTWAREGDDFTLESQMVTMVEGQTEAEVSLFILDDQEPEGQEVFYVYLSDPEGGVQIISSPDQSGVTFFAKIIILGSDFHNGIVGFTLSSQSGQVLDEDSDNRTAVLFLQRQENRAFEDVFVSWRATFSLTAPALLSEGVNLTQELQQTSGRVLCRRGQVLCLLHLEVRPDQEPEFQVWFLVEIYEVGDGAAINQSARFANITMLESDDPRGLVYFAVGSRLPVATLKANRVTLQVYREGSVTSAISVKYQLQLYCSSGTWKLKKEECCEEFRQKLRQALGGQVVLPDDWETTAEVVRETGRKVLGVSSGRRKEDKETWWWNEEVQDSIQRKRLAKKKWDMDRTEENRQEYKELQRRVKREVSKAKQKAYDELYTRLDTREGEKDLYRLARQRDRDGKDVQQVRVIKDRDGRVLTSEESVQRRWKEYFEELMNEENEREKRVEGVNSVEQKVDKIRKDEVRKALKRMKSGKAVGPNDIPVEVWKCLGEAAVEFLTSLFNRVLENLEKAYDRVPREELWYCMRKSGVAEKYVRVVQDMYERSRTVVRCAVGQTEEFKVEVGLHQGSALSPFLFAIVMDQLSEEVRQESPWTTMFADDIVICSESRGQVEENLESWRFALERRGMKVSRSKTEYMCVNEREGSGTVRLQGEEVKKVQEFKYLGSTVQSNGECGKEELPKAEPIGPTLIWPAVADVDFIMATGELTFDIGQHSAGLDITLTPSVGSSNPTPKRFRVVLSDATGGARVHPVYGMANVTLVSDAETQAVWALLEQLHQPLDETLINRVLQGLINKVSVDMTHEQMTAVLDAVGKILSEAEQTPLKDSSRALAYDLLCTLAKPSRADTRGLSYLATVAERFAFSLVTDAPCSTDGQRGKTLDTCPYFTITAYYWYPTDINAHTFTGTNGDTFTLPDALLEVPMLPEGGMSPLACQKIHFIEYHTEHWFLTSTKGSALNNKVFSVSLQGRGSRPLADDKEVVYRIHTPDRRVKPRQSLCLLWNQAAESWLSDGQFCRVVDDSENFVECACSHLSIYTASAEIGSLSSYNEAFYTAGFICISGFALAIISHVLCSKFPMFAAKLLTHMMVACLGTQGFIFAEENIDCFFLFLPSCYSHGKGRELADVMERRKVDILCVQETRWKGSKARSIGAGFKLFYYGVDSKRNGVGVVLKEEFVRNVLEVGCELEEKERFWSELDEVMESIPTGERVVIGADFNGHVGEGNTGDKEVMGKFGVKERNLEGQMVVDFAKRMDMAVVNTYFQKREEHRVTYKSGGRRTQKKRQKLRQALGGQVVLPDDWETTAEVIRETGRKVLGVSSGRRKEDKETWWWNEEVQDSIQRKRLAKKKWDMDRTEENRQEYKELQRRVKREVSKAKQKAYEELYTRLDTREGEKDLYRLARQRDRDGKDVQQVRVIKDRDGRVLTSEESVQRRWKEYFEELMNEENEREKRVEGVNSVEQKVDKIRKDEVRKALKRMKSGKAVGPDDIPVEVWKCLGEAAVEFLASLFNRVLENLEKAYDRVPREELWYCMRKSGVAEKYVRVVQDMYERSRTVVRCAVGQTEEFNVEVGLHQGSALSPFLFAIVMDQLSEEVRQESPWTMMFADDIVICSESREQVEENLERWRFALERRGMKVSRSKTEYMCVNEREGSGTVRLQGEEVKKVQEFKYLGSTVQSNGECGKEIKVSIQLDTTGELAMQFTCLGDLNGNWPEGADAFHSWGHGGLVVSTFASHLQGWGFASHLCHICFLVSAFRGRMFSDDGCATLGLFLHYFHLSQFSWMLIQAVNFWQTLVMNDEHTERRYLLYFLLSWGLPALVITILVTVLLGGYSWSIHDVYGLVQGELCFIPNIYTALCTAAFIPLSCVVGVLVVFIHAYHVTQQWKAYDDVYRGRTNSSVILGTIPRTINKPLIYFAKAEVVGCYGKIDMPCRVFQTSLLHKAVNLCPKPKRPSYVPSPSCLPAGHTNFLNSLKRFVKQADIEVPMVLYLYALVSVVCLWAGLHMAYRYLWMLILLVIFNILLGLYVFAVYFLMHNQLCWPAKATYTVEMNGRDGPDGVFQSTGAATVGGGEISKSTQNLISAMEEISADWERASLQPSIEPSSMFKEAPQGGTYPPEGGFVNTNLVQDEESQEFDDLIFALKTGSGLNLSDSESIHGSHDGASVANSQIVELRRIPIADTHL</sequence>
<dbReference type="GO" id="GO:0071277">
    <property type="term" value="P:cellular response to calcium ion"/>
    <property type="evidence" value="ECO:0007669"/>
    <property type="project" value="TreeGrafter"/>
</dbReference>
<evidence type="ECO:0000256" key="26">
    <source>
        <dbReference type="SAM" id="SignalP"/>
    </source>
</evidence>
<evidence type="ECO:0000313" key="32">
    <source>
        <dbReference type="Proteomes" id="UP001274896"/>
    </source>
</evidence>
<dbReference type="PROSITE" id="PS50878">
    <property type="entry name" value="RT_POL"/>
    <property type="match status" value="2"/>
</dbReference>
<dbReference type="Pfam" id="PF03160">
    <property type="entry name" value="Calx-beta"/>
    <property type="match status" value="32"/>
</dbReference>
<evidence type="ECO:0000256" key="21">
    <source>
        <dbReference type="ARBA" id="ARBA00078072"/>
    </source>
</evidence>
<keyword evidence="32" id="KW-1185">Reference proteome</keyword>
<dbReference type="GO" id="GO:0048513">
    <property type="term" value="P:animal organ development"/>
    <property type="evidence" value="ECO:0007669"/>
    <property type="project" value="UniProtKB-ARBA"/>
</dbReference>
<evidence type="ECO:0000256" key="2">
    <source>
        <dbReference type="ARBA" id="ARBA00004437"/>
    </source>
</evidence>
<dbReference type="EC" id="3.1.26.4" evidence="6"/>
<dbReference type="Gene3D" id="2.60.120.200">
    <property type="match status" value="1"/>
</dbReference>
<dbReference type="FunFam" id="2.60.40.2030:FF:000021">
    <property type="entry name" value="Adhesion G protein-coupled receptor V1"/>
    <property type="match status" value="1"/>
</dbReference>
<dbReference type="FunFam" id="2.60.40.2030:FF:000017">
    <property type="entry name" value="Adhesion G protein-coupled receptor V1"/>
    <property type="match status" value="6"/>
</dbReference>
<keyword evidence="18" id="KW-0807">Transducer</keyword>
<keyword evidence="12" id="KW-0106">Calcium</keyword>
<evidence type="ECO:0000259" key="28">
    <source>
        <dbReference type="PROSITE" id="PS50261"/>
    </source>
</evidence>
<dbReference type="FunFam" id="2.60.40.2030:FF:000031">
    <property type="entry name" value="Adhesion G protein-coupled receptor V1"/>
    <property type="match status" value="1"/>
</dbReference>
<dbReference type="InterPro" id="IPR000832">
    <property type="entry name" value="GPCR_2_secretin-like"/>
</dbReference>
<feature type="domain" description="Reverse transcriptase" evidence="29">
    <location>
        <begin position="6587"/>
        <end position="6864"/>
    </location>
</feature>
<dbReference type="InterPro" id="IPR057244">
    <property type="entry name" value="GAIN_B"/>
</dbReference>
<dbReference type="PROSITE" id="PS50221">
    <property type="entry name" value="GAIN_B"/>
    <property type="match status" value="1"/>
</dbReference>
<dbReference type="InterPro" id="IPR009039">
    <property type="entry name" value="EAR"/>
</dbReference>
<evidence type="ECO:0000256" key="7">
    <source>
        <dbReference type="ARBA" id="ARBA00022475"/>
    </source>
</evidence>
<evidence type="ECO:0000256" key="13">
    <source>
        <dbReference type="ARBA" id="ARBA00022989"/>
    </source>
</evidence>
<evidence type="ECO:0000259" key="30">
    <source>
        <dbReference type="PROSITE" id="PS50948"/>
    </source>
</evidence>
<organism evidence="31 32">
    <name type="scientific">Hemibagrus guttatus</name>
    <dbReference type="NCBI Taxonomy" id="175788"/>
    <lineage>
        <taxon>Eukaryota</taxon>
        <taxon>Metazoa</taxon>
        <taxon>Chordata</taxon>
        <taxon>Craniata</taxon>
        <taxon>Vertebrata</taxon>
        <taxon>Euteleostomi</taxon>
        <taxon>Actinopterygii</taxon>
        <taxon>Neopterygii</taxon>
        <taxon>Teleostei</taxon>
        <taxon>Ostariophysi</taxon>
        <taxon>Siluriformes</taxon>
        <taxon>Bagridae</taxon>
        <taxon>Hemibagrus</taxon>
    </lineage>
</organism>
<dbReference type="Gene3D" id="2.60.40.2030">
    <property type="match status" value="33"/>
</dbReference>
<dbReference type="SUPFAM" id="SSF56219">
    <property type="entry name" value="DNase I-like"/>
    <property type="match status" value="1"/>
</dbReference>
<evidence type="ECO:0000256" key="11">
    <source>
        <dbReference type="ARBA" id="ARBA00022801"/>
    </source>
</evidence>
<dbReference type="GO" id="GO:0004930">
    <property type="term" value="F:G protein-coupled receptor activity"/>
    <property type="evidence" value="ECO:0007669"/>
    <property type="project" value="UniProtKB-KW"/>
</dbReference>
<evidence type="ECO:0000256" key="9">
    <source>
        <dbReference type="ARBA" id="ARBA00022729"/>
    </source>
</evidence>
<dbReference type="SUPFAM" id="SSF49899">
    <property type="entry name" value="Concanavalin A-like lectins/glucanases"/>
    <property type="match status" value="1"/>
</dbReference>
<feature type="transmembrane region" description="Helical" evidence="25">
    <location>
        <begin position="6954"/>
        <end position="6973"/>
    </location>
</feature>
<evidence type="ECO:0000256" key="17">
    <source>
        <dbReference type="ARBA" id="ARBA00023170"/>
    </source>
</evidence>
<keyword evidence="14" id="KW-0297">G-protein coupled receptor</keyword>
<keyword evidence="10" id="KW-0677">Repeat</keyword>
<evidence type="ECO:0000256" key="25">
    <source>
        <dbReference type="SAM" id="Phobius"/>
    </source>
</evidence>
<dbReference type="FunFam" id="2.60.40.2030:FF:000007">
    <property type="entry name" value="Adhesion G-protein coupled receptor V1"/>
    <property type="match status" value="5"/>
</dbReference>
<dbReference type="InterPro" id="IPR003644">
    <property type="entry name" value="Calx_beta"/>
</dbReference>
<evidence type="ECO:0000259" key="29">
    <source>
        <dbReference type="PROSITE" id="PS50878"/>
    </source>
</evidence>
<feature type="coiled-coil region" evidence="23">
    <location>
        <begin position="5531"/>
        <end position="5565"/>
    </location>
</feature>
<evidence type="ECO:0000256" key="12">
    <source>
        <dbReference type="ARBA" id="ARBA00022837"/>
    </source>
</evidence>
<keyword evidence="16" id="KW-1015">Disulfide bond</keyword>
<accession>A0AAE0Q6C0</accession>
<reference evidence="31" key="1">
    <citation type="submission" date="2023-06" db="EMBL/GenBank/DDBJ databases">
        <title>Male Hemibagrus guttatus genome.</title>
        <authorList>
            <person name="Bian C."/>
        </authorList>
    </citation>
    <scope>NUCLEOTIDE SEQUENCE</scope>
    <source>
        <strain evidence="31">Male_cb2023</strain>
        <tissue evidence="31">Muscle</tissue>
    </source>
</reference>
<dbReference type="InterPro" id="IPR003609">
    <property type="entry name" value="Pan_app"/>
</dbReference>
<evidence type="ECO:0000256" key="8">
    <source>
        <dbReference type="ARBA" id="ARBA00022692"/>
    </source>
</evidence>
<evidence type="ECO:0000256" key="6">
    <source>
        <dbReference type="ARBA" id="ARBA00012180"/>
    </source>
</evidence>
<feature type="signal peptide" evidence="26">
    <location>
        <begin position="1"/>
        <end position="21"/>
    </location>
</feature>
<dbReference type="PROSITE" id="PS50261">
    <property type="entry name" value="G_PROTEIN_RECEP_F2_4"/>
    <property type="match status" value="1"/>
</dbReference>
<dbReference type="InterPro" id="IPR038081">
    <property type="entry name" value="CalX-like_sf"/>
</dbReference>
<feature type="coiled-coil region" evidence="23">
    <location>
        <begin position="6534"/>
        <end position="6568"/>
    </location>
</feature>
<dbReference type="GO" id="GO:0007605">
    <property type="term" value="P:sensory perception of sound"/>
    <property type="evidence" value="ECO:0007669"/>
    <property type="project" value="TreeGrafter"/>
</dbReference>
<feature type="domain" description="Reverse transcriptase" evidence="29">
    <location>
        <begin position="5584"/>
        <end position="5861"/>
    </location>
</feature>
<keyword evidence="15 25" id="KW-0472">Membrane</keyword>
<dbReference type="GO" id="GO:0005737">
    <property type="term" value="C:cytoplasm"/>
    <property type="evidence" value="ECO:0007669"/>
    <property type="project" value="TreeGrafter"/>
</dbReference>
<feature type="transmembrane region" description="Helical" evidence="25">
    <location>
        <begin position="6994"/>
        <end position="7020"/>
    </location>
</feature>
<dbReference type="InterPro" id="IPR046338">
    <property type="entry name" value="GAIN_dom_sf"/>
</dbReference>
<protein>
    <recommendedName>
        <fullName evidence="20">Adhesion G-protein coupled receptor V1</fullName>
        <ecNumber evidence="6">3.1.26.4</ecNumber>
    </recommendedName>
    <alternativeName>
        <fullName evidence="22">G-protein coupled receptor 98</fullName>
    </alternativeName>
    <alternativeName>
        <fullName evidence="21">Very large G-protein coupled receptor 1</fullName>
    </alternativeName>
</protein>
<proteinExistence type="inferred from homology"/>
<dbReference type="Gene3D" id="1.20.1070.10">
    <property type="entry name" value="Rhodopsin 7-helix transmembrane proteins"/>
    <property type="match status" value="1"/>
</dbReference>
<keyword evidence="7" id="KW-1003">Cell membrane</keyword>
<dbReference type="Pfam" id="PF13385">
    <property type="entry name" value="Laminin_G_3"/>
    <property type="match status" value="1"/>
</dbReference>
<dbReference type="InterPro" id="IPR043502">
    <property type="entry name" value="DNA/RNA_pol_sf"/>
</dbReference>
<feature type="transmembrane region" description="Helical" evidence="25">
    <location>
        <begin position="7196"/>
        <end position="7220"/>
    </location>
</feature>
<dbReference type="FunFam" id="2.60.40.2030:FF:000009">
    <property type="entry name" value="adhesion G-protein coupled receptor V1"/>
    <property type="match status" value="1"/>
</dbReference>
<keyword evidence="9 26" id="KW-0732">Signal</keyword>
<evidence type="ECO:0000256" key="14">
    <source>
        <dbReference type="ARBA" id="ARBA00023040"/>
    </source>
</evidence>
<dbReference type="Pfam" id="PF00078">
    <property type="entry name" value="RVT_1"/>
    <property type="match status" value="2"/>
</dbReference>
<keyword evidence="23" id="KW-0175">Coiled coil</keyword>
<dbReference type="Proteomes" id="UP001274896">
    <property type="component" value="Unassembled WGS sequence"/>
</dbReference>
<evidence type="ECO:0000256" key="4">
    <source>
        <dbReference type="ARBA" id="ARBA00007343"/>
    </source>
</evidence>
<dbReference type="InterPro" id="IPR036691">
    <property type="entry name" value="Endo/exonu/phosph_ase_sf"/>
</dbReference>
<feature type="transmembrane region" description="Helical" evidence="25">
    <location>
        <begin position="6241"/>
        <end position="6262"/>
    </location>
</feature>
<name>A0AAE0Q6C0_9TELE</name>
<evidence type="ECO:0000313" key="31">
    <source>
        <dbReference type="EMBL" id="KAK3514558.1"/>
    </source>
</evidence>
<dbReference type="Pfam" id="PF03372">
    <property type="entry name" value="Exo_endo_phos"/>
    <property type="match status" value="1"/>
</dbReference>
<dbReference type="InterPro" id="IPR017981">
    <property type="entry name" value="GPCR_2-like_7TM"/>
</dbReference>
<dbReference type="PROSITE" id="PS50912">
    <property type="entry name" value="EAR"/>
    <property type="match status" value="3"/>
</dbReference>
<dbReference type="InterPro" id="IPR000477">
    <property type="entry name" value="RT_dom"/>
</dbReference>
<dbReference type="PANTHER" id="PTHR46682:SF1">
    <property type="entry name" value="ADHESION G-PROTEIN COUPLED RECEPTOR V1"/>
    <property type="match status" value="1"/>
</dbReference>
<comment type="subcellular location">
    <subcellularLocation>
        <location evidence="3">Cell membrane</location>
        <topology evidence="3">Multi-pass membrane protein</topology>
    </subcellularLocation>
    <subcellularLocation>
        <location evidence="1">Cell projection</location>
        <location evidence="1">Stereocilium membrane</location>
    </subcellularLocation>
    <subcellularLocation>
        <location evidence="2">Photoreceptor inner segment</location>
    </subcellularLocation>
</comment>
<dbReference type="GO" id="GO:0007166">
    <property type="term" value="P:cell surface receptor signaling pathway"/>
    <property type="evidence" value="ECO:0007669"/>
    <property type="project" value="InterPro"/>
</dbReference>
<feature type="domain" description="G-protein coupled receptors family 2 profile 2" evidence="28">
    <location>
        <begin position="6952"/>
        <end position="7063"/>
    </location>
</feature>
<evidence type="ECO:0000256" key="22">
    <source>
        <dbReference type="ARBA" id="ARBA00083929"/>
    </source>
</evidence>
<evidence type="ECO:0000256" key="16">
    <source>
        <dbReference type="ARBA" id="ARBA00023157"/>
    </source>
</evidence>
<dbReference type="SUPFAM" id="SSF141072">
    <property type="entry name" value="CalX-like"/>
    <property type="match status" value="38"/>
</dbReference>
<dbReference type="SMART" id="SM00237">
    <property type="entry name" value="Calx_beta"/>
    <property type="match status" value="21"/>
</dbReference>
<dbReference type="EMBL" id="JAUCMX010000021">
    <property type="protein sequence ID" value="KAK3514558.1"/>
    <property type="molecule type" value="Genomic_DNA"/>
</dbReference>
<dbReference type="Gene3D" id="2.60.220.50">
    <property type="match status" value="1"/>
</dbReference>
<dbReference type="SUPFAM" id="SSF56672">
    <property type="entry name" value="DNA/RNA polymerases"/>
    <property type="match status" value="2"/>
</dbReference>
<feature type="chain" id="PRO_5042131193" description="Adhesion G-protein coupled receptor V1" evidence="26">
    <location>
        <begin position="22"/>
        <end position="7370"/>
    </location>
</feature>
<keyword evidence="11" id="KW-0378">Hydrolase</keyword>
<keyword evidence="19" id="KW-0966">Cell projection</keyword>
<dbReference type="InterPro" id="IPR043128">
    <property type="entry name" value="Rev_trsase/Diguanyl_cyclase"/>
</dbReference>
<comment type="caution">
    <text evidence="31">The sequence shown here is derived from an EMBL/GenBank/DDBJ whole genome shotgun (WGS) entry which is preliminary data.</text>
</comment>
<comment type="similarity">
    <text evidence="4">Belongs to the G-protein coupled receptor 2 family. Adhesion G-protein coupled receptor (ADGR) subfamily.</text>
</comment>
<dbReference type="PANTHER" id="PTHR46682">
    <property type="entry name" value="ADHESION G-PROTEIN COUPLED RECEPTOR V1"/>
    <property type="match status" value="1"/>
</dbReference>
<keyword evidence="13 25" id="KW-1133">Transmembrane helix</keyword>
<dbReference type="GO" id="GO:0010855">
    <property type="term" value="F:adenylate cyclase inhibitor activity"/>
    <property type="evidence" value="ECO:0007669"/>
    <property type="project" value="TreeGrafter"/>
</dbReference>
<evidence type="ECO:0000256" key="19">
    <source>
        <dbReference type="ARBA" id="ARBA00023273"/>
    </source>
</evidence>
<dbReference type="GO" id="GO:0004523">
    <property type="term" value="F:RNA-DNA hybrid ribonuclease activity"/>
    <property type="evidence" value="ECO:0007669"/>
    <property type="project" value="UniProtKB-EC"/>
</dbReference>